<dbReference type="EMBL" id="CYKH01000108">
    <property type="protein sequence ID" value="CUE71412.1"/>
    <property type="molecule type" value="Genomic_DNA"/>
</dbReference>
<dbReference type="GO" id="GO:0005886">
    <property type="term" value="C:plasma membrane"/>
    <property type="evidence" value="ECO:0007669"/>
    <property type="project" value="UniProtKB-SubCell"/>
</dbReference>
<keyword evidence="2" id="KW-1003">Cell membrane</keyword>
<feature type="transmembrane region" description="Helical" evidence="6">
    <location>
        <begin position="189"/>
        <end position="207"/>
    </location>
</feature>
<comment type="subcellular location">
    <subcellularLocation>
        <location evidence="1">Cell membrane</location>
        <topology evidence="1">Multi-pass membrane protein</topology>
    </subcellularLocation>
</comment>
<evidence type="ECO:0000256" key="4">
    <source>
        <dbReference type="ARBA" id="ARBA00022989"/>
    </source>
</evidence>
<reference evidence="8" key="1">
    <citation type="submission" date="2015-09" db="EMBL/GenBank/DDBJ databases">
        <authorList>
            <consortium name="Pathogen Informatics"/>
        </authorList>
    </citation>
    <scope>NUCLEOTIDE SEQUENCE [LARGE SCALE GENOMIC DNA]</scope>
    <source>
        <strain evidence="8">Lake Konstanz</strain>
    </source>
</reference>
<dbReference type="AlphaFoldDB" id="A0A0S4ILS6"/>
<proteinExistence type="predicted"/>
<evidence type="ECO:0000313" key="7">
    <source>
        <dbReference type="EMBL" id="CUE71412.1"/>
    </source>
</evidence>
<evidence type="ECO:0000313" key="8">
    <source>
        <dbReference type="Proteomes" id="UP000051952"/>
    </source>
</evidence>
<feature type="transmembrane region" description="Helical" evidence="6">
    <location>
        <begin position="135"/>
        <end position="154"/>
    </location>
</feature>
<sequence>MPPKKPSSTSTYRPRYSADGDALPASPLLPKKKSWVRRAIHVFTARALWDRIENAIRIAVVGTIPAAAIVFCTYRVDLSLWISQTNLISGALNAITGKETVGLQVGYFGQFFRAACIWLPVIMVEMVLHLYEYTAAWIFVYLVANFLMCCLMDGNTRKTAMMLLTIATMNMLRKNTDQVSQPARIGMEWLLGGLLGAFGALLPWPALSTKLMEHRMTDSCQHIAELLQQLTSCMWTDTSLQRSINMAHVRVKIRCLDEAFDGVKSHKDGTTQEWFLETVSRRKLRGWKMNLYTELYRNEDSIRRVLEIIRDRPYMIDNAERAHLFKDRIESPIEEISDVCTLILQHIDKCHSRHSVLKASELYNRLEAAESNLQAQFQLARAAYVMSCTSATAAAAAASNAAGNTMESSAVKSLEEFIPLITFYVFCVSQICRTLVRMRDAVHHSLAADQMDHTHRWCRRAREAQSSVWALTVSIFTETQTRASNLVFRRAPEDIRHVIEAAKTSSAMLAALGFYAYMNTSTAFLSGPTVIASIASTNPAEAVILAVPRLSGTLMGVVLGFFVAQTATSSVAIVAGLISLIFLSRLAAQVKNIGPSFSNAAFVAVSQLSVIPLTQDATMSRIQQTTFAVFIYILITMLVFPCRPTALLREARAKALRGVVEIFRLNMDVVIDTASAFAQLCPSSPESNSNEPIANHPNLGLANQTVNFLDLGGSMAASFIEYPREAFATIEKKIKSVEGMINSCQTLMPFAADEPSLGAIAYPSRACSEVHVALKKSLGLLRTMLLGVRLMRERKEIPSLPLLVVLRRMVPCARDVSLESKKFAGLMSAFIEYGDPAVHDELLESSHALSMLSGTLHHMQSAGILKAVKQTMDQHEMAESFNLSTAQYPPVIAEEPSVIADDDDQHTALTSTVGSIMGGRGGIAALRSEVLRVINAEGLHSFTMADFDTIAASAAKMWIQDAPNAPSTSVAARASPLQSQQYQYQGSFASVVDAASLDARQLSAQDAEAMHTMTFIVVLLAAELRKVLVGVEDLWPANWLPSDTGSPKKVSVINMRHS</sequence>
<dbReference type="PANTHER" id="PTHR30509">
    <property type="entry name" value="P-HYDROXYBENZOIC ACID EFFLUX PUMP SUBUNIT-RELATED"/>
    <property type="match status" value="1"/>
</dbReference>
<evidence type="ECO:0000256" key="6">
    <source>
        <dbReference type="SAM" id="Phobius"/>
    </source>
</evidence>
<keyword evidence="3 6" id="KW-0812">Transmembrane</keyword>
<feature type="transmembrane region" description="Helical" evidence="6">
    <location>
        <begin position="627"/>
        <end position="648"/>
    </location>
</feature>
<dbReference type="PANTHER" id="PTHR30509:SF38">
    <property type="entry name" value="FUSARIC ACID RESISTANCE PROTEIN-LIKE"/>
    <property type="match status" value="1"/>
</dbReference>
<evidence type="ECO:0000256" key="1">
    <source>
        <dbReference type="ARBA" id="ARBA00004651"/>
    </source>
</evidence>
<dbReference type="OMA" id="NEPIANH"/>
<feature type="transmembrane region" description="Helical" evidence="6">
    <location>
        <begin position="55"/>
        <end position="76"/>
    </location>
</feature>
<dbReference type="OrthoDB" id="270705at2759"/>
<protein>
    <submittedName>
        <fullName evidence="7">Transmembrane protein, putative</fullName>
    </submittedName>
</protein>
<keyword evidence="4 6" id="KW-1133">Transmembrane helix</keyword>
<evidence type="ECO:0000256" key="5">
    <source>
        <dbReference type="ARBA" id="ARBA00023136"/>
    </source>
</evidence>
<dbReference type="Proteomes" id="UP000051952">
    <property type="component" value="Unassembled WGS sequence"/>
</dbReference>
<keyword evidence="8" id="KW-1185">Reference proteome</keyword>
<feature type="transmembrane region" description="Helical" evidence="6">
    <location>
        <begin position="557"/>
        <end position="584"/>
    </location>
</feature>
<dbReference type="VEuPathDB" id="TriTrypDB:BSAL_53215"/>
<name>A0A0S4ILS6_BODSA</name>
<evidence type="ECO:0000256" key="2">
    <source>
        <dbReference type="ARBA" id="ARBA00022475"/>
    </source>
</evidence>
<organism evidence="7 8">
    <name type="scientific">Bodo saltans</name>
    <name type="common">Flagellated protozoan</name>
    <dbReference type="NCBI Taxonomy" id="75058"/>
    <lineage>
        <taxon>Eukaryota</taxon>
        <taxon>Discoba</taxon>
        <taxon>Euglenozoa</taxon>
        <taxon>Kinetoplastea</taxon>
        <taxon>Metakinetoplastina</taxon>
        <taxon>Eubodonida</taxon>
        <taxon>Bodonidae</taxon>
        <taxon>Bodo</taxon>
    </lineage>
</organism>
<accession>A0A0S4ILS6</accession>
<evidence type="ECO:0000256" key="3">
    <source>
        <dbReference type="ARBA" id="ARBA00022692"/>
    </source>
</evidence>
<gene>
    <name evidence="7" type="ORF">BSAL_53215</name>
</gene>
<keyword evidence="5 6" id="KW-0472">Membrane</keyword>